<evidence type="ECO:0000259" key="15">
    <source>
        <dbReference type="PROSITE" id="PS50290"/>
    </source>
</evidence>
<dbReference type="InterPro" id="IPR036940">
    <property type="entry name" value="PI3/4_kinase_cat_sf"/>
</dbReference>
<dbReference type="PROSITE" id="PS51190">
    <property type="entry name" value="FATC"/>
    <property type="match status" value="1"/>
</dbReference>
<evidence type="ECO:0000256" key="3">
    <source>
        <dbReference type="ARBA" id="ARBA00012513"/>
    </source>
</evidence>
<dbReference type="Proteomes" id="UP001150538">
    <property type="component" value="Unassembled WGS sequence"/>
</dbReference>
<dbReference type="EMBL" id="JANBPU010000008">
    <property type="protein sequence ID" value="KAJ1920946.1"/>
    <property type="molecule type" value="Genomic_DNA"/>
</dbReference>
<evidence type="ECO:0000256" key="11">
    <source>
        <dbReference type="ARBA" id="ARBA00023242"/>
    </source>
</evidence>
<dbReference type="SMART" id="SM00802">
    <property type="entry name" value="UME"/>
    <property type="match status" value="1"/>
</dbReference>
<evidence type="ECO:0000259" key="17">
    <source>
        <dbReference type="PROSITE" id="PS51190"/>
    </source>
</evidence>
<sequence>MSKRQSLTPNSNIESSHESKRSKINDLDAFLASIRDDDMRIQVELLAKKVSVEISETTSDLATLCIDVIEELEWLCAQMEHIHTKLFEFVYEKVVRYVLKSIEKICIVNTSLRSGSPLELRLAAWVYLPLACKCFDAIGINLWTELEEARVYPDDPQKLLEAVSSIIGYIPCAVLGTLTSPEDLHMQDISDSNGNNLWTQFEYSPISSNSELPCYICRVCDEWLLPPSPDTKVAENMSQRTISLRNWLSFWFIVSNQQPPAARVNFVHSISRFVHHTSPEDISLEASPFGINVLKMYSSRLRELRFAVNSVVRAYVCSYKSMGDETKSVLQANRESAWRHIIKCYEEKSFQTPMVEEALLMGVTIIGGACSTNEPVLQSVVEFLVKRFCGPNLFLKAVAYEQLMCLSKEQNCHISILLGRYSRAMSYTIAQTLDADPHTFNECMHLMNASPRRFIKSNLETILPQSIIEKKERLMHSLANVVQNPLPVLCINYGHHILSKIFVLDDEEMKLALVSFLKIVTAGSPESTVTIANIVRSCSVQLVFSLIMELGSEDIKIRQRGYNALKFVQKTLGGDIDEPQPPRKASYTIVLDDSSDSGSDDMAVEQTDETESTLSRFLARHLLSILAYINEILQAHRRIRPSHTSAHSGRVKALRALKKVIAIIGEEISLHLASIVASLSAPLKNKDLALLTIDVWQVLANTLNNTTLPCETLNTLLVPLIEVFSKDSGADVKESVAKVIKTLILSRKAIIKGFWPLLCPIPRHTLLSDVRELIDQLQEDTTAEKHISYLSQLLKHNNSVVVWRAAEELLYILQTRERYISKWKLNVHDGSSASNQEKQAAAKSRLLLAELLGTLTIACGTVTSDLPLAREACAACIGQIGAVEYTDLSRDGFGFHSSAKIVSSKHPDIGFHDLSDPEDRLELCCELIIDHLAPAFGFARSPHAQASAAFVIQELLKLLGFSQALAQETENDKSETAKKGRKKSKRHTQESEMEAQLRIRWETMPSNIVTMIKPLLSSKYAIRSTNRSSNNNGGDDNTDRVPNVLEFSSCNEWASTWLLRLISLVEDEAVKSILNICTSVIRGSIDSITMYLLPLVIVHLVDIGAKSRNSKFSDVIREELLAVLKAKRDSNSKMPFNQHNECNKAVFKLIDYFEGILQKRKNERSAANRSSRSKQTANTLPAFDRSLKDLLDSIPHLTIADAAYTCEQYTRSLKHYEIHIRDSATGIPWYFKVNRLATSNQGVDFADEDTNKLKINDIEKVLGRIQHIYTSMNEVDGISGCAARRSVADLELDILWWESQGNWTQAQVGYEALLRLSPNSETARLGWTRCLLRMGKLGAAWSTSREWRTTGRVDESNTESDIGKENIYSSNSTNCEVANLSNISRGLEKGIKRMSLDMKPKKSECPTSDCEKENKSDIDDIYSAASWRLGRWDECIDTAKTHEKPDQSLVNVDCNGSFDAGIGKILANFSVGLNFQGTQHSGSIINQIVRHMRSQVARDTALKVAEEVANIGREHLQNVVYSKSISSVVQMHMLTDIEILEKHILANGHGKPNSDGRRKNISSTNLRPILRSWIERLGHLPRQHFVQEPLISLHHQINRILLENGLSASDGDSRHTLSKQSAILWHQLIDSARSSGAYSTALSYLLQIETTQPDFFKIHPELYLEKALVLWDSNHRFDAVKLLQEAVRAMHSAITRAIDNGSTNSSGNSLPSLSLTLPQNETEANKFKSVYIDAALQLGDWQEELHIVRLSDILSRFSEILKVQESDKAHYTIGKFYGKVYRISTEKSQSNSGKGRENHSTHYSATVQHYLVRHFSRTLLYSTRYLFQAMPRLLMAWMDFGQSVLEPPSSKDANIVNKFNVTNRMVSNLPKRLPAYTFLMTFSQIVSRICHPNENVFAVIESIIKTVLLLYPQQALWQLMAVSRSTYRIRAERCDSILAMVQSDPEANSGPQRIDTLIQQFMKLNNKLLDLCNKPTGSRSVSSLSMIKDFASLYKMAPVDIVIPIQSSLTPQLPTHSVASPISAALDTSTPASASQSATMHKPFLANLPTIASFEDQVSLMNSLIRPKKITIVGSDGRKYGFLCKPKDDLRKDSRLMEFNSMINHFLNIDMESRKRSLHIRTYSVVPLNEECGLIQWINNMNGIRPILLKIYRAKDLSVPQSTIKNILELTKPSPEEVFLKKLLPRFPPVLYEWFLSMFPDLATWYLSRTTFARTTAVMSIVGYVLGLGDRHGENILLDEKSGEAMHVDFNCLFEKGLQLHIPEKVPFRLTHNMVDAMGATGYEGAFRISCEVTLHLLRNNRDALMSVLRPFLHDPLCEWSKHSKSTRSPNTGEIVNDHASKSLKTIENKLQGIGQSVFPLSVEGHVDELIREATDPKNLFKMYIGWAAFM</sequence>
<dbReference type="Gene3D" id="1.10.1070.11">
    <property type="entry name" value="Phosphatidylinositol 3-/4-kinase, catalytic domain"/>
    <property type="match status" value="1"/>
</dbReference>
<dbReference type="PROSITE" id="PS50290">
    <property type="entry name" value="PI3_4_KINASE_3"/>
    <property type="match status" value="1"/>
</dbReference>
<gene>
    <name evidence="18" type="ORF">H4219_000999</name>
</gene>
<dbReference type="InterPro" id="IPR012993">
    <property type="entry name" value="UME"/>
</dbReference>
<evidence type="ECO:0000313" key="18">
    <source>
        <dbReference type="EMBL" id="KAJ1920946.1"/>
    </source>
</evidence>
<keyword evidence="7" id="KW-0227">DNA damage</keyword>
<evidence type="ECO:0000256" key="6">
    <source>
        <dbReference type="ARBA" id="ARBA00022741"/>
    </source>
</evidence>
<keyword evidence="5" id="KW-0808">Transferase</keyword>
<comment type="similarity">
    <text evidence="2">Belongs to the PI3/PI4-kinase family. ATM subfamily.</text>
</comment>
<evidence type="ECO:0000256" key="7">
    <source>
        <dbReference type="ARBA" id="ARBA00022763"/>
    </source>
</evidence>
<dbReference type="SMART" id="SM01343">
    <property type="entry name" value="FATC"/>
    <property type="match status" value="1"/>
</dbReference>
<dbReference type="Gene3D" id="3.30.1010.10">
    <property type="entry name" value="Phosphatidylinositol 3-kinase Catalytic Subunit, Chain A, domain 4"/>
    <property type="match status" value="1"/>
</dbReference>
<organism evidence="18 19">
    <name type="scientific">Mycoemilia scoparia</name>
    <dbReference type="NCBI Taxonomy" id="417184"/>
    <lineage>
        <taxon>Eukaryota</taxon>
        <taxon>Fungi</taxon>
        <taxon>Fungi incertae sedis</taxon>
        <taxon>Zoopagomycota</taxon>
        <taxon>Kickxellomycotina</taxon>
        <taxon>Kickxellomycetes</taxon>
        <taxon>Kickxellales</taxon>
        <taxon>Kickxellaceae</taxon>
        <taxon>Mycoemilia</taxon>
    </lineage>
</organism>
<evidence type="ECO:0000256" key="8">
    <source>
        <dbReference type="ARBA" id="ARBA00022777"/>
    </source>
</evidence>
<feature type="region of interest" description="Disordered" evidence="14">
    <location>
        <begin position="969"/>
        <end position="994"/>
    </location>
</feature>
<dbReference type="InterPro" id="IPR018936">
    <property type="entry name" value="PI3/4_kinase_CS"/>
</dbReference>
<name>A0A9W8AAQ0_9FUNG</name>
<evidence type="ECO:0000259" key="16">
    <source>
        <dbReference type="PROSITE" id="PS51189"/>
    </source>
</evidence>
<dbReference type="Pfam" id="PF02259">
    <property type="entry name" value="FAT"/>
    <property type="match status" value="1"/>
</dbReference>
<protein>
    <recommendedName>
        <fullName evidence="3">non-specific serine/threonine protein kinase</fullName>
        <ecNumber evidence="3">2.7.11.1</ecNumber>
    </recommendedName>
</protein>
<evidence type="ECO:0000313" key="19">
    <source>
        <dbReference type="Proteomes" id="UP001150538"/>
    </source>
</evidence>
<dbReference type="GO" id="GO:0000723">
    <property type="term" value="P:telomere maintenance"/>
    <property type="evidence" value="ECO:0007669"/>
    <property type="project" value="TreeGrafter"/>
</dbReference>
<dbReference type="Pfam" id="PF00454">
    <property type="entry name" value="PI3_PI4_kinase"/>
    <property type="match status" value="1"/>
</dbReference>
<evidence type="ECO:0000256" key="1">
    <source>
        <dbReference type="ARBA" id="ARBA00004123"/>
    </source>
</evidence>
<dbReference type="InterPro" id="IPR014009">
    <property type="entry name" value="PIK_FAT"/>
</dbReference>
<comment type="caution">
    <text evidence="18">The sequence shown here is derived from an EMBL/GenBank/DDBJ whole genome shotgun (WGS) entry which is preliminary data.</text>
</comment>
<dbReference type="PANTHER" id="PTHR11139:SF125">
    <property type="entry name" value="SERINE_THREONINE-PROTEIN KINASE MEC1"/>
    <property type="match status" value="1"/>
</dbReference>
<dbReference type="GO" id="GO:0005694">
    <property type="term" value="C:chromosome"/>
    <property type="evidence" value="ECO:0007669"/>
    <property type="project" value="TreeGrafter"/>
</dbReference>
<dbReference type="GO" id="GO:0000077">
    <property type="term" value="P:DNA damage checkpoint signaling"/>
    <property type="evidence" value="ECO:0007669"/>
    <property type="project" value="TreeGrafter"/>
</dbReference>
<keyword evidence="10" id="KW-0234">DNA repair</keyword>
<keyword evidence="4" id="KW-0723">Serine/threonine-protein kinase</keyword>
<dbReference type="OrthoDB" id="381190at2759"/>
<feature type="domain" description="PI3K/PI4K catalytic" evidence="15">
    <location>
        <begin position="2054"/>
        <end position="2366"/>
    </location>
</feature>
<dbReference type="Pfam" id="PF02260">
    <property type="entry name" value="FATC"/>
    <property type="match status" value="1"/>
</dbReference>
<dbReference type="GO" id="GO:0004674">
    <property type="term" value="F:protein serine/threonine kinase activity"/>
    <property type="evidence" value="ECO:0007669"/>
    <property type="project" value="UniProtKB-KW"/>
</dbReference>
<dbReference type="Pfam" id="PF08064">
    <property type="entry name" value="UME"/>
    <property type="match status" value="1"/>
</dbReference>
<dbReference type="PROSITE" id="PS51189">
    <property type="entry name" value="FAT"/>
    <property type="match status" value="1"/>
</dbReference>
<keyword evidence="11" id="KW-0539">Nucleus</keyword>
<dbReference type="InterPro" id="IPR050517">
    <property type="entry name" value="DDR_Repair_Kinase"/>
</dbReference>
<dbReference type="Pfam" id="PF23593">
    <property type="entry name" value="HEAT_ATR"/>
    <property type="match status" value="1"/>
</dbReference>
<evidence type="ECO:0000256" key="12">
    <source>
        <dbReference type="ARBA" id="ARBA00047899"/>
    </source>
</evidence>
<dbReference type="SUPFAM" id="SSF48371">
    <property type="entry name" value="ARM repeat"/>
    <property type="match status" value="2"/>
</dbReference>
<dbReference type="InterPro" id="IPR003152">
    <property type="entry name" value="FATC_dom"/>
</dbReference>
<comment type="catalytic activity">
    <reaction evidence="13">
        <text>L-seryl-[protein] + ATP = O-phospho-L-seryl-[protein] + ADP + H(+)</text>
        <dbReference type="Rhea" id="RHEA:17989"/>
        <dbReference type="Rhea" id="RHEA-COMP:9863"/>
        <dbReference type="Rhea" id="RHEA-COMP:11604"/>
        <dbReference type="ChEBI" id="CHEBI:15378"/>
        <dbReference type="ChEBI" id="CHEBI:29999"/>
        <dbReference type="ChEBI" id="CHEBI:30616"/>
        <dbReference type="ChEBI" id="CHEBI:83421"/>
        <dbReference type="ChEBI" id="CHEBI:456216"/>
        <dbReference type="EC" id="2.7.11.1"/>
    </reaction>
</comment>
<feature type="compositionally biased region" description="Polar residues" evidence="14">
    <location>
        <begin position="1"/>
        <end position="14"/>
    </location>
</feature>
<evidence type="ECO:0000256" key="4">
    <source>
        <dbReference type="ARBA" id="ARBA00022527"/>
    </source>
</evidence>
<accession>A0A9W8AAQ0</accession>
<dbReference type="InterPro" id="IPR057564">
    <property type="entry name" value="HEAT_ATR"/>
</dbReference>
<dbReference type="SMART" id="SM00146">
    <property type="entry name" value="PI3Kc"/>
    <property type="match status" value="1"/>
</dbReference>
<comment type="catalytic activity">
    <reaction evidence="12">
        <text>L-threonyl-[protein] + ATP = O-phospho-L-threonyl-[protein] + ADP + H(+)</text>
        <dbReference type="Rhea" id="RHEA:46608"/>
        <dbReference type="Rhea" id="RHEA-COMP:11060"/>
        <dbReference type="Rhea" id="RHEA-COMP:11605"/>
        <dbReference type="ChEBI" id="CHEBI:15378"/>
        <dbReference type="ChEBI" id="CHEBI:30013"/>
        <dbReference type="ChEBI" id="CHEBI:30616"/>
        <dbReference type="ChEBI" id="CHEBI:61977"/>
        <dbReference type="ChEBI" id="CHEBI:456216"/>
        <dbReference type="EC" id="2.7.11.1"/>
    </reaction>
</comment>
<dbReference type="CDD" id="cd00892">
    <property type="entry name" value="PIKKc_ATR"/>
    <property type="match status" value="1"/>
</dbReference>
<evidence type="ECO:0000256" key="2">
    <source>
        <dbReference type="ARBA" id="ARBA00010769"/>
    </source>
</evidence>
<evidence type="ECO:0000256" key="5">
    <source>
        <dbReference type="ARBA" id="ARBA00022679"/>
    </source>
</evidence>
<dbReference type="InterPro" id="IPR056802">
    <property type="entry name" value="ATR-like_M-HEAT"/>
</dbReference>
<dbReference type="EC" id="2.7.11.1" evidence="3"/>
<dbReference type="InterPro" id="IPR016024">
    <property type="entry name" value="ARM-type_fold"/>
</dbReference>
<dbReference type="InterPro" id="IPR011990">
    <property type="entry name" value="TPR-like_helical_dom_sf"/>
</dbReference>
<feature type="region of interest" description="Disordered" evidence="14">
    <location>
        <begin position="1"/>
        <end position="20"/>
    </location>
</feature>
<keyword evidence="6" id="KW-0547">Nucleotide-binding</keyword>
<dbReference type="GO" id="GO:0006281">
    <property type="term" value="P:DNA repair"/>
    <property type="evidence" value="ECO:0007669"/>
    <property type="project" value="UniProtKB-KW"/>
</dbReference>
<comment type="subcellular location">
    <subcellularLocation>
        <location evidence="1">Nucleus</location>
    </subcellularLocation>
</comment>
<evidence type="ECO:0000256" key="14">
    <source>
        <dbReference type="SAM" id="MobiDB-lite"/>
    </source>
</evidence>
<keyword evidence="9" id="KW-0067">ATP-binding</keyword>
<dbReference type="InterPro" id="IPR000403">
    <property type="entry name" value="PI3/4_kinase_cat_dom"/>
</dbReference>
<proteinExistence type="inferred from homology"/>
<dbReference type="SUPFAM" id="SSF56112">
    <property type="entry name" value="Protein kinase-like (PK-like)"/>
    <property type="match status" value="1"/>
</dbReference>
<reference evidence="18" key="1">
    <citation type="submission" date="2022-07" db="EMBL/GenBank/DDBJ databases">
        <title>Phylogenomic reconstructions and comparative analyses of Kickxellomycotina fungi.</title>
        <authorList>
            <person name="Reynolds N.K."/>
            <person name="Stajich J.E."/>
            <person name="Barry K."/>
            <person name="Grigoriev I.V."/>
            <person name="Crous P."/>
            <person name="Smith M.E."/>
        </authorList>
    </citation>
    <scope>NUCLEOTIDE SEQUENCE</scope>
    <source>
        <strain evidence="18">NBRC 100468</strain>
    </source>
</reference>
<keyword evidence="8" id="KW-0418">Kinase</keyword>
<feature type="domain" description="FATC" evidence="17">
    <location>
        <begin position="2359"/>
        <end position="2391"/>
    </location>
</feature>
<feature type="domain" description="FAT" evidence="16">
    <location>
        <begin position="1198"/>
        <end position="1925"/>
    </location>
</feature>
<dbReference type="InterPro" id="IPR003151">
    <property type="entry name" value="PIK-rel_kinase_FAT"/>
</dbReference>
<dbReference type="PANTHER" id="PTHR11139">
    <property type="entry name" value="ATAXIA TELANGIECTASIA MUTATED ATM -RELATED"/>
    <property type="match status" value="1"/>
</dbReference>
<evidence type="ECO:0000256" key="13">
    <source>
        <dbReference type="ARBA" id="ARBA00048679"/>
    </source>
</evidence>
<evidence type="ECO:0000256" key="10">
    <source>
        <dbReference type="ARBA" id="ARBA00023204"/>
    </source>
</evidence>
<dbReference type="GO" id="GO:0005524">
    <property type="term" value="F:ATP binding"/>
    <property type="evidence" value="ECO:0007669"/>
    <property type="project" value="UniProtKB-KW"/>
</dbReference>
<dbReference type="GO" id="GO:0005634">
    <property type="term" value="C:nucleus"/>
    <property type="evidence" value="ECO:0007669"/>
    <property type="project" value="UniProtKB-SubCell"/>
</dbReference>
<keyword evidence="19" id="KW-1185">Reference proteome</keyword>
<evidence type="ECO:0000256" key="9">
    <source>
        <dbReference type="ARBA" id="ARBA00022840"/>
    </source>
</evidence>
<dbReference type="InterPro" id="IPR011009">
    <property type="entry name" value="Kinase-like_dom_sf"/>
</dbReference>
<dbReference type="Pfam" id="PF25030">
    <property type="entry name" value="M-HEAT_ATR"/>
    <property type="match status" value="1"/>
</dbReference>
<dbReference type="Gene3D" id="1.25.40.10">
    <property type="entry name" value="Tetratricopeptide repeat domain"/>
    <property type="match status" value="1"/>
</dbReference>
<dbReference type="PROSITE" id="PS00916">
    <property type="entry name" value="PI3_4_KINASE_2"/>
    <property type="match status" value="1"/>
</dbReference>